<reference evidence="2 3" key="1">
    <citation type="submission" date="2017-11" db="EMBL/GenBank/DDBJ databases">
        <title>De-novo sequencing of pomegranate (Punica granatum L.) genome.</title>
        <authorList>
            <person name="Akparov Z."/>
            <person name="Amiraslanov A."/>
            <person name="Hajiyeva S."/>
            <person name="Abbasov M."/>
            <person name="Kaur K."/>
            <person name="Hamwieh A."/>
            <person name="Solovyev V."/>
            <person name="Salamov A."/>
            <person name="Braich B."/>
            <person name="Kosarev P."/>
            <person name="Mahmoud A."/>
            <person name="Hajiyev E."/>
            <person name="Babayeva S."/>
            <person name="Izzatullayeva V."/>
            <person name="Mammadov A."/>
            <person name="Mammadov A."/>
            <person name="Sharifova S."/>
            <person name="Ojaghi J."/>
            <person name="Eynullazada K."/>
            <person name="Bayramov B."/>
            <person name="Abdulazimova A."/>
            <person name="Shahmuradov I."/>
        </authorList>
    </citation>
    <scope>NUCLEOTIDE SEQUENCE [LARGE SCALE GENOMIC DNA]</scope>
    <source>
        <strain evidence="3">cv. AG2017</strain>
        <tissue evidence="2">Leaf</tissue>
    </source>
</reference>
<evidence type="ECO:0000256" key="1">
    <source>
        <dbReference type="SAM" id="MobiDB-lite"/>
    </source>
</evidence>
<comment type="caution">
    <text evidence="2">The sequence shown here is derived from an EMBL/GenBank/DDBJ whole genome shotgun (WGS) entry which is preliminary data.</text>
</comment>
<proteinExistence type="predicted"/>
<dbReference type="Proteomes" id="UP000233551">
    <property type="component" value="Unassembled WGS sequence"/>
</dbReference>
<evidence type="ECO:0000313" key="2">
    <source>
        <dbReference type="EMBL" id="PKI39674.1"/>
    </source>
</evidence>
<keyword evidence="3" id="KW-1185">Reference proteome</keyword>
<dbReference type="AlphaFoldDB" id="A0A2I0I6P3"/>
<dbReference type="EMBL" id="PGOL01003792">
    <property type="protein sequence ID" value="PKI39674.1"/>
    <property type="molecule type" value="Genomic_DNA"/>
</dbReference>
<feature type="region of interest" description="Disordered" evidence="1">
    <location>
        <begin position="22"/>
        <end position="51"/>
    </location>
</feature>
<accession>A0A2I0I6P3</accession>
<feature type="compositionally biased region" description="Polar residues" evidence="1">
    <location>
        <begin position="25"/>
        <end position="36"/>
    </location>
</feature>
<gene>
    <name evidence="2" type="ORF">CRG98_039936</name>
</gene>
<name>A0A2I0I6P3_PUNGR</name>
<protein>
    <submittedName>
        <fullName evidence="2">Uncharacterized protein</fullName>
    </submittedName>
</protein>
<sequence>MVAAGSPLGRLKEAANKHVSLGRASLTTEISRNPITSGREPDRPRSWPLPQRPVRGHGVCLASYISIAAPFVSRAQAEPATIMASDGMVAAVAEGDHDGHCCGWGSGERRRWLGFSGGEALRVSQVSGGVG</sequence>
<organism evidence="2 3">
    <name type="scientific">Punica granatum</name>
    <name type="common">Pomegranate</name>
    <dbReference type="NCBI Taxonomy" id="22663"/>
    <lineage>
        <taxon>Eukaryota</taxon>
        <taxon>Viridiplantae</taxon>
        <taxon>Streptophyta</taxon>
        <taxon>Embryophyta</taxon>
        <taxon>Tracheophyta</taxon>
        <taxon>Spermatophyta</taxon>
        <taxon>Magnoliopsida</taxon>
        <taxon>eudicotyledons</taxon>
        <taxon>Gunneridae</taxon>
        <taxon>Pentapetalae</taxon>
        <taxon>rosids</taxon>
        <taxon>malvids</taxon>
        <taxon>Myrtales</taxon>
        <taxon>Lythraceae</taxon>
        <taxon>Punica</taxon>
    </lineage>
</organism>
<evidence type="ECO:0000313" key="3">
    <source>
        <dbReference type="Proteomes" id="UP000233551"/>
    </source>
</evidence>